<evidence type="ECO:0000313" key="2">
    <source>
        <dbReference type="Proteomes" id="UP000466683"/>
    </source>
</evidence>
<protein>
    <submittedName>
        <fullName evidence="1">Uncharacterized protein</fullName>
    </submittedName>
</protein>
<dbReference type="EMBL" id="AP022579">
    <property type="protein sequence ID" value="BBX92621.1"/>
    <property type="molecule type" value="Genomic_DNA"/>
</dbReference>
<gene>
    <name evidence="1" type="ORF">MBOE_42700</name>
</gene>
<proteinExistence type="predicted"/>
<reference evidence="1 2" key="1">
    <citation type="journal article" date="2019" name="Emerg. Microbes Infect.">
        <title>Comprehensive subspecies identification of 175 nontuberculous mycobacteria species based on 7547 genomic profiles.</title>
        <authorList>
            <person name="Matsumoto Y."/>
            <person name="Kinjo T."/>
            <person name="Motooka D."/>
            <person name="Nabeya D."/>
            <person name="Jung N."/>
            <person name="Uechi K."/>
            <person name="Horii T."/>
            <person name="Iida T."/>
            <person name="Fujita J."/>
            <person name="Nakamura S."/>
        </authorList>
    </citation>
    <scope>NUCLEOTIDE SEQUENCE [LARGE SCALE GENOMIC DNA]</scope>
    <source>
        <strain evidence="1 2">JCM 15653</strain>
    </source>
</reference>
<keyword evidence="2" id="KW-1185">Reference proteome</keyword>
<organism evidence="1 2">
    <name type="scientific">Mycolicibacterium boenickei</name>
    <dbReference type="NCBI Taxonomy" id="146017"/>
    <lineage>
        <taxon>Bacteria</taxon>
        <taxon>Bacillati</taxon>
        <taxon>Actinomycetota</taxon>
        <taxon>Actinomycetes</taxon>
        <taxon>Mycobacteriales</taxon>
        <taxon>Mycobacteriaceae</taxon>
        <taxon>Mycolicibacterium</taxon>
    </lineage>
</organism>
<evidence type="ECO:0000313" key="1">
    <source>
        <dbReference type="EMBL" id="BBX92621.1"/>
    </source>
</evidence>
<accession>A0ABN5ZHS1</accession>
<name>A0ABN5ZHS1_9MYCO</name>
<dbReference type="Proteomes" id="UP000466683">
    <property type="component" value="Chromosome"/>
</dbReference>
<sequence length="94" mass="9907">MFSDSSVAIGLATLTDDADLGAFSAGRGFALETTSAQAMVWVASALQDELAGYEFVQWPSEGSRLLVPDLRDSTAVWVDHTGRKVARIGALCTG</sequence>